<name>A0AAN6UY91_9PEZI</name>
<feature type="compositionally biased region" description="Basic and acidic residues" evidence="1">
    <location>
        <begin position="47"/>
        <end position="66"/>
    </location>
</feature>
<dbReference type="AlphaFoldDB" id="A0AAN6UY91"/>
<keyword evidence="3" id="KW-1185">Reference proteome</keyword>
<organism evidence="2 3">
    <name type="scientific">Dichotomopilus funicola</name>
    <dbReference type="NCBI Taxonomy" id="1934379"/>
    <lineage>
        <taxon>Eukaryota</taxon>
        <taxon>Fungi</taxon>
        <taxon>Dikarya</taxon>
        <taxon>Ascomycota</taxon>
        <taxon>Pezizomycotina</taxon>
        <taxon>Sordariomycetes</taxon>
        <taxon>Sordariomycetidae</taxon>
        <taxon>Sordariales</taxon>
        <taxon>Chaetomiaceae</taxon>
        <taxon>Dichotomopilus</taxon>
    </lineage>
</organism>
<accession>A0AAN6UY91</accession>
<dbReference type="GeneID" id="87818307"/>
<dbReference type="PRINTS" id="PR01217">
    <property type="entry name" value="PRICHEXTENSN"/>
</dbReference>
<gene>
    <name evidence="2" type="ORF">C8A04DRAFT_31251</name>
</gene>
<dbReference type="EMBL" id="MU853616">
    <property type="protein sequence ID" value="KAK4141154.1"/>
    <property type="molecule type" value="Genomic_DNA"/>
</dbReference>
<comment type="caution">
    <text evidence="2">The sequence shown here is derived from an EMBL/GenBank/DDBJ whole genome shotgun (WGS) entry which is preliminary data.</text>
</comment>
<reference evidence="2" key="2">
    <citation type="submission" date="2023-05" db="EMBL/GenBank/DDBJ databases">
        <authorList>
            <consortium name="Lawrence Berkeley National Laboratory"/>
            <person name="Steindorff A."/>
            <person name="Hensen N."/>
            <person name="Bonometti L."/>
            <person name="Westerberg I."/>
            <person name="Brannstrom I.O."/>
            <person name="Guillou S."/>
            <person name="Cros-Aarteil S."/>
            <person name="Calhoun S."/>
            <person name="Haridas S."/>
            <person name="Kuo A."/>
            <person name="Mondo S."/>
            <person name="Pangilinan J."/>
            <person name="Riley R."/>
            <person name="Labutti K."/>
            <person name="Andreopoulos B."/>
            <person name="Lipzen A."/>
            <person name="Chen C."/>
            <person name="Yanf M."/>
            <person name="Daum C."/>
            <person name="Ng V."/>
            <person name="Clum A."/>
            <person name="Ohm R."/>
            <person name="Martin F."/>
            <person name="Silar P."/>
            <person name="Natvig D."/>
            <person name="Lalanne C."/>
            <person name="Gautier V."/>
            <person name="Ament-Velasquez S.L."/>
            <person name="Kruys A."/>
            <person name="Hutchinson M.I."/>
            <person name="Powell A.J."/>
            <person name="Barry K."/>
            <person name="Miller A.N."/>
            <person name="Grigoriev I.V."/>
            <person name="Debuchy R."/>
            <person name="Gladieux P."/>
            <person name="Thoren M.H."/>
            <person name="Johannesson H."/>
        </authorList>
    </citation>
    <scope>NUCLEOTIDE SEQUENCE</scope>
    <source>
        <strain evidence="2">CBS 141.50</strain>
    </source>
</reference>
<evidence type="ECO:0000313" key="3">
    <source>
        <dbReference type="Proteomes" id="UP001302676"/>
    </source>
</evidence>
<protein>
    <submittedName>
        <fullName evidence="2">Uncharacterized protein</fullName>
    </submittedName>
</protein>
<feature type="compositionally biased region" description="Pro residues" evidence="1">
    <location>
        <begin position="129"/>
        <end position="159"/>
    </location>
</feature>
<dbReference type="RefSeq" id="XP_062634525.1">
    <property type="nucleotide sequence ID" value="XM_062781694.1"/>
</dbReference>
<feature type="region of interest" description="Disordered" evidence="1">
    <location>
        <begin position="27"/>
        <end position="169"/>
    </location>
</feature>
<dbReference type="Proteomes" id="UP001302676">
    <property type="component" value="Unassembled WGS sequence"/>
</dbReference>
<evidence type="ECO:0000256" key="1">
    <source>
        <dbReference type="SAM" id="MobiDB-lite"/>
    </source>
</evidence>
<reference evidence="2" key="1">
    <citation type="journal article" date="2023" name="Mol. Phylogenet. Evol.">
        <title>Genome-scale phylogeny and comparative genomics of the fungal order Sordariales.</title>
        <authorList>
            <person name="Hensen N."/>
            <person name="Bonometti L."/>
            <person name="Westerberg I."/>
            <person name="Brannstrom I.O."/>
            <person name="Guillou S."/>
            <person name="Cros-Aarteil S."/>
            <person name="Calhoun S."/>
            <person name="Haridas S."/>
            <person name="Kuo A."/>
            <person name="Mondo S."/>
            <person name="Pangilinan J."/>
            <person name="Riley R."/>
            <person name="LaButti K."/>
            <person name="Andreopoulos B."/>
            <person name="Lipzen A."/>
            <person name="Chen C."/>
            <person name="Yan M."/>
            <person name="Daum C."/>
            <person name="Ng V."/>
            <person name="Clum A."/>
            <person name="Steindorff A."/>
            <person name="Ohm R.A."/>
            <person name="Martin F."/>
            <person name="Silar P."/>
            <person name="Natvig D.O."/>
            <person name="Lalanne C."/>
            <person name="Gautier V."/>
            <person name="Ament-Velasquez S.L."/>
            <person name="Kruys A."/>
            <person name="Hutchinson M.I."/>
            <person name="Powell A.J."/>
            <person name="Barry K."/>
            <person name="Miller A.N."/>
            <person name="Grigoriev I.V."/>
            <person name="Debuchy R."/>
            <person name="Gladieux P."/>
            <person name="Hiltunen Thoren M."/>
            <person name="Johannesson H."/>
        </authorList>
    </citation>
    <scope>NUCLEOTIDE SEQUENCE</scope>
    <source>
        <strain evidence="2">CBS 141.50</strain>
    </source>
</reference>
<evidence type="ECO:0000313" key="2">
    <source>
        <dbReference type="EMBL" id="KAK4141154.1"/>
    </source>
</evidence>
<sequence>MVRNLHPRNNPNARVSSWLRRIPDDLESEGDETLVSPSVYDQSYPRLQKDEPRFAKLDWESEGGKEDPEEDRPYQQPQARATVPTKKSIPAHPKLVPKEVFQTTTLKPAPRSPTRTQPPQPGATRPEATPQPQPPLFKPQPPPNQTPKPPLPLPEPTALPSPQKDTTTTPLPIRTQILTNFALHCPLCHPPLPRPLPHTPSSTDTCARCAAARSYVSRTHHSPAFLAGHLLPISDVLSFEEVVAYLNQAVVGRLAREEGMGMGGGKGMGNGGKRLRTWPVLDDYDVVREMAVVRGRVVGGFGLGVDRFGMLRDRLRD</sequence>
<proteinExistence type="predicted"/>